<keyword evidence="4" id="KW-1185">Reference proteome</keyword>
<comment type="caution">
    <text evidence="3">The sequence shown here is derived from an EMBL/GenBank/DDBJ whole genome shotgun (WGS) entry which is preliminary data.</text>
</comment>
<keyword evidence="1" id="KW-0472">Membrane</keyword>
<sequence length="135" mass="15811">MQNPKSIVDWSVEDTSKWLDKEGFDKEIIQNLCEVNRINGKCLLALNEVDFTQEPLNKLPLRDRKCLYISCKTLQRENQSLLLDLGLLEPQLLVIIPIIIAIKMIIVIILSLKEYRLQCLKMVRHKDLNLKRQKL</sequence>
<organism evidence="3 4">
    <name type="scientific">Henosepilachna vigintioctopunctata</name>
    <dbReference type="NCBI Taxonomy" id="420089"/>
    <lineage>
        <taxon>Eukaryota</taxon>
        <taxon>Metazoa</taxon>
        <taxon>Ecdysozoa</taxon>
        <taxon>Arthropoda</taxon>
        <taxon>Hexapoda</taxon>
        <taxon>Insecta</taxon>
        <taxon>Pterygota</taxon>
        <taxon>Neoptera</taxon>
        <taxon>Endopterygota</taxon>
        <taxon>Coleoptera</taxon>
        <taxon>Polyphaga</taxon>
        <taxon>Cucujiformia</taxon>
        <taxon>Coccinelloidea</taxon>
        <taxon>Coccinellidae</taxon>
        <taxon>Epilachninae</taxon>
        <taxon>Epilachnini</taxon>
        <taxon>Henosepilachna</taxon>
    </lineage>
</organism>
<keyword evidence="1" id="KW-1133">Transmembrane helix</keyword>
<reference evidence="3 4" key="1">
    <citation type="submission" date="2023-03" db="EMBL/GenBank/DDBJ databases">
        <title>Genome insight into feeding habits of ladybird beetles.</title>
        <authorList>
            <person name="Li H.-S."/>
            <person name="Huang Y.-H."/>
            <person name="Pang H."/>
        </authorList>
    </citation>
    <scope>NUCLEOTIDE SEQUENCE [LARGE SCALE GENOMIC DNA]</scope>
    <source>
        <strain evidence="3">SYSU_2023b</strain>
        <tissue evidence="3">Whole body</tissue>
    </source>
</reference>
<dbReference type="SUPFAM" id="SSF47769">
    <property type="entry name" value="SAM/Pointed domain"/>
    <property type="match status" value="1"/>
</dbReference>
<dbReference type="EMBL" id="JARQZJ010000001">
    <property type="protein sequence ID" value="KAK9869753.1"/>
    <property type="molecule type" value="Genomic_DNA"/>
</dbReference>
<dbReference type="PROSITE" id="PS50105">
    <property type="entry name" value="SAM_DOMAIN"/>
    <property type="match status" value="1"/>
</dbReference>
<dbReference type="InterPro" id="IPR001660">
    <property type="entry name" value="SAM"/>
</dbReference>
<dbReference type="Proteomes" id="UP001431783">
    <property type="component" value="Unassembled WGS sequence"/>
</dbReference>
<evidence type="ECO:0000259" key="2">
    <source>
        <dbReference type="PROSITE" id="PS50105"/>
    </source>
</evidence>
<dbReference type="AlphaFoldDB" id="A0AAW1TJL0"/>
<feature type="transmembrane region" description="Helical" evidence="1">
    <location>
        <begin position="92"/>
        <end position="112"/>
    </location>
</feature>
<proteinExistence type="predicted"/>
<evidence type="ECO:0000313" key="3">
    <source>
        <dbReference type="EMBL" id="KAK9869753.1"/>
    </source>
</evidence>
<name>A0AAW1TJL0_9CUCU</name>
<dbReference type="InterPro" id="IPR013761">
    <property type="entry name" value="SAM/pointed_sf"/>
</dbReference>
<evidence type="ECO:0000313" key="4">
    <source>
        <dbReference type="Proteomes" id="UP001431783"/>
    </source>
</evidence>
<protein>
    <recommendedName>
        <fullName evidence="2">SAM domain-containing protein</fullName>
    </recommendedName>
</protein>
<gene>
    <name evidence="3" type="ORF">WA026_003486</name>
</gene>
<feature type="domain" description="SAM" evidence="2">
    <location>
        <begin position="10"/>
        <end position="77"/>
    </location>
</feature>
<accession>A0AAW1TJL0</accession>
<evidence type="ECO:0000256" key="1">
    <source>
        <dbReference type="SAM" id="Phobius"/>
    </source>
</evidence>
<dbReference type="Gene3D" id="1.10.150.50">
    <property type="entry name" value="Transcription Factor, Ets-1"/>
    <property type="match status" value="1"/>
</dbReference>
<keyword evidence="1" id="KW-0812">Transmembrane</keyword>